<evidence type="ECO:0000256" key="1">
    <source>
        <dbReference type="PIRSR" id="PIRSR601310-1"/>
    </source>
</evidence>
<dbReference type="PANTHER" id="PTHR46648:SF1">
    <property type="entry name" value="ADENOSINE 5'-MONOPHOSPHORAMIDASE HNT1"/>
    <property type="match status" value="1"/>
</dbReference>
<evidence type="ECO:0000313" key="6">
    <source>
        <dbReference type="Proteomes" id="UP000033966"/>
    </source>
</evidence>
<evidence type="ECO:0000259" key="4">
    <source>
        <dbReference type="PROSITE" id="PS51084"/>
    </source>
</evidence>
<feature type="domain" description="HIT" evidence="4">
    <location>
        <begin position="4"/>
        <end position="111"/>
    </location>
</feature>
<dbReference type="GO" id="GO:0003824">
    <property type="term" value="F:catalytic activity"/>
    <property type="evidence" value="ECO:0007669"/>
    <property type="project" value="InterPro"/>
</dbReference>
<dbReference type="InterPro" id="IPR011146">
    <property type="entry name" value="HIT-like"/>
</dbReference>
<dbReference type="PROSITE" id="PS00892">
    <property type="entry name" value="HIT_1"/>
    <property type="match status" value="1"/>
</dbReference>
<dbReference type="PRINTS" id="PR00332">
    <property type="entry name" value="HISTRIAD"/>
</dbReference>
<dbReference type="InterPro" id="IPR036265">
    <property type="entry name" value="HIT-like_sf"/>
</dbReference>
<dbReference type="AlphaFoldDB" id="A0A0G1L880"/>
<feature type="active site" description="Tele-AMP-histidine intermediate" evidence="1">
    <location>
        <position position="98"/>
    </location>
</feature>
<proteinExistence type="predicted"/>
<gene>
    <name evidence="5" type="ORF">UW92_C0006G0010</name>
</gene>
<dbReference type="InterPro" id="IPR001310">
    <property type="entry name" value="Histidine_triad_HIT"/>
</dbReference>
<feature type="short sequence motif" description="Histidine triad motif" evidence="2 3">
    <location>
        <begin position="96"/>
        <end position="100"/>
    </location>
</feature>
<reference evidence="5 6" key="1">
    <citation type="journal article" date="2015" name="Nature">
        <title>rRNA introns, odd ribosomes, and small enigmatic genomes across a large radiation of phyla.</title>
        <authorList>
            <person name="Brown C.T."/>
            <person name="Hug L.A."/>
            <person name="Thomas B.C."/>
            <person name="Sharon I."/>
            <person name="Castelle C.J."/>
            <person name="Singh A."/>
            <person name="Wilkins M.J."/>
            <person name="Williams K.H."/>
            <person name="Banfield J.F."/>
        </authorList>
    </citation>
    <scope>NUCLEOTIDE SEQUENCE [LARGE SCALE GENOMIC DNA]</scope>
</reference>
<name>A0A0G1L880_9BACT</name>
<dbReference type="SUPFAM" id="SSF54197">
    <property type="entry name" value="HIT-like"/>
    <property type="match status" value="1"/>
</dbReference>
<dbReference type="PROSITE" id="PS51084">
    <property type="entry name" value="HIT_2"/>
    <property type="match status" value="1"/>
</dbReference>
<dbReference type="Pfam" id="PF01230">
    <property type="entry name" value="HIT"/>
    <property type="match status" value="1"/>
</dbReference>
<dbReference type="Gene3D" id="3.30.428.10">
    <property type="entry name" value="HIT-like"/>
    <property type="match status" value="1"/>
</dbReference>
<dbReference type="InterPro" id="IPR019808">
    <property type="entry name" value="Histidine_triad_CS"/>
</dbReference>
<dbReference type="EMBL" id="LCKF01000006">
    <property type="protein sequence ID" value="KKT92111.1"/>
    <property type="molecule type" value="Genomic_DNA"/>
</dbReference>
<dbReference type="Proteomes" id="UP000033966">
    <property type="component" value="Unassembled WGS sequence"/>
</dbReference>
<sequence length="134" mass="14717">MNCLFCKIINKEISAESVHEDDHTLAILDVHPRTLGHVLVLPKVHSTTILDLPSEEIGPVFYAVKAVTEKLRRALSPDGFTIGINHGKTAGQAVEHLHIHIIPRWADDGGSSIHGIVMNPPKESLEQVAKKINK</sequence>
<evidence type="ECO:0000313" key="5">
    <source>
        <dbReference type="EMBL" id="KKT92111.1"/>
    </source>
</evidence>
<accession>A0A0G1L880</accession>
<dbReference type="PANTHER" id="PTHR46648">
    <property type="entry name" value="HIT FAMILY PROTEIN 1"/>
    <property type="match status" value="1"/>
</dbReference>
<protein>
    <submittedName>
        <fullName evidence="5">Histidine triad protein</fullName>
    </submittedName>
</protein>
<comment type="caution">
    <text evidence="5">The sequence shown here is derived from an EMBL/GenBank/DDBJ whole genome shotgun (WGS) entry which is preliminary data.</text>
</comment>
<evidence type="ECO:0000256" key="2">
    <source>
        <dbReference type="PIRSR" id="PIRSR601310-3"/>
    </source>
</evidence>
<dbReference type="GO" id="GO:0009117">
    <property type="term" value="P:nucleotide metabolic process"/>
    <property type="evidence" value="ECO:0007669"/>
    <property type="project" value="TreeGrafter"/>
</dbReference>
<evidence type="ECO:0000256" key="3">
    <source>
        <dbReference type="PROSITE-ProRule" id="PRU00464"/>
    </source>
</evidence>
<organism evidence="5 6">
    <name type="scientific">Candidatus Jorgensenbacteria bacterium GW2011_GWA2_45_13</name>
    <dbReference type="NCBI Taxonomy" id="1618662"/>
    <lineage>
        <taxon>Bacteria</taxon>
        <taxon>Candidatus Joergenseniibacteriota</taxon>
    </lineage>
</organism>